<dbReference type="EMBL" id="CSAJ01000908">
    <property type="protein sequence ID" value="COX36034.1"/>
    <property type="molecule type" value="Genomic_DNA"/>
</dbReference>
<dbReference type="Proteomes" id="UP000050164">
    <property type="component" value="Unassembled WGS sequence"/>
</dbReference>
<dbReference type="EMBL" id="CHKL01000888">
    <property type="protein sequence ID" value="COX41979.1"/>
    <property type="molecule type" value="Genomic_DNA"/>
</dbReference>
<dbReference type="EMBL" id="CGCX01002244">
    <property type="protein sequence ID" value="CFS09251.1"/>
    <property type="molecule type" value="Genomic_DNA"/>
</dbReference>
<reference evidence="6" key="1">
    <citation type="submission" date="2015-03" db="EMBL/GenBank/DDBJ databases">
        <authorList>
            <person name="Murphy D."/>
        </authorList>
    </citation>
    <scope>NUCLEOTIDE SEQUENCE [LARGE SCALE GENOMIC DNA]</scope>
    <source>
        <strain evidence="6">K00500041</strain>
    </source>
</reference>
<sequence>MTMMPTVTNNTTRLDELGDRLSPFAAATAAPL</sequence>
<evidence type="ECO:0000313" key="18">
    <source>
        <dbReference type="Proteomes" id="UP000048600"/>
    </source>
</evidence>
<evidence type="ECO:0000313" key="9">
    <source>
        <dbReference type="EMBL" id="COX41979.1"/>
    </source>
</evidence>
<protein>
    <submittedName>
        <fullName evidence="6">Uncharacterized protein</fullName>
    </submittedName>
</protein>
<evidence type="ECO:0000313" key="7">
    <source>
        <dbReference type="EMBL" id="COW75825.1"/>
    </source>
</evidence>
<evidence type="ECO:0000313" key="4">
    <source>
        <dbReference type="EMBL" id="CKS53704.1"/>
    </source>
</evidence>
<feature type="region of interest" description="Disordered" evidence="1">
    <location>
        <begin position="1"/>
        <end position="32"/>
    </location>
</feature>
<dbReference type="EMBL" id="CSAE01000113">
    <property type="protein sequence ID" value="COV42681.1"/>
    <property type="molecule type" value="Genomic_DNA"/>
</dbReference>
<evidence type="ECO:0000313" key="5">
    <source>
        <dbReference type="EMBL" id="CNW44452.1"/>
    </source>
</evidence>
<dbReference type="Proteomes" id="UP000038802">
    <property type="component" value="Unassembled WGS sequence"/>
</dbReference>
<evidence type="ECO:0000313" key="17">
    <source>
        <dbReference type="Proteomes" id="UP000048289"/>
    </source>
</evidence>
<evidence type="ECO:0000313" key="14">
    <source>
        <dbReference type="Proteomes" id="UP000044938"/>
    </source>
</evidence>
<organism evidence="6 11">
    <name type="scientific">Mycobacterium tuberculosis</name>
    <dbReference type="NCBI Taxonomy" id="1773"/>
    <lineage>
        <taxon>Bacteria</taxon>
        <taxon>Bacillati</taxon>
        <taxon>Actinomycetota</taxon>
        <taxon>Actinomycetes</taxon>
        <taxon>Mycobacteriales</taxon>
        <taxon>Mycobacteriaceae</taxon>
        <taxon>Mycobacterium</taxon>
        <taxon>Mycobacterium tuberculosis complex</taxon>
    </lineage>
</organism>
<evidence type="ECO:0000313" key="8">
    <source>
        <dbReference type="EMBL" id="COX36034.1"/>
    </source>
</evidence>
<accession>A0A0T9DR44</accession>
<evidence type="ECO:0000256" key="1">
    <source>
        <dbReference type="SAM" id="MobiDB-lite"/>
    </source>
</evidence>
<evidence type="ECO:0000313" key="19">
    <source>
        <dbReference type="Proteomes" id="UP000050164"/>
    </source>
</evidence>
<dbReference type="EMBL" id="CFOE01000970">
    <property type="protein sequence ID" value="CFE47043.1"/>
    <property type="molecule type" value="Genomic_DNA"/>
</dbReference>
<dbReference type="EMBL" id="CSAD01001016">
    <property type="protein sequence ID" value="COW75825.1"/>
    <property type="molecule type" value="Genomic_DNA"/>
</dbReference>
<dbReference type="Proteomes" id="UP000039021">
    <property type="component" value="Unassembled WGS sequence"/>
</dbReference>
<feature type="compositionally biased region" description="Low complexity" evidence="1">
    <location>
        <begin position="1"/>
        <end position="12"/>
    </location>
</feature>
<reference evidence="10" key="2">
    <citation type="submission" date="2015-03" db="EMBL/GenBank/DDBJ databases">
        <authorList>
            <consortium name="Pathogen Informatics"/>
            <person name="Murphy D."/>
        </authorList>
    </citation>
    <scope>NUCLEOTIDE SEQUENCE</scope>
    <source>
        <strain evidence="10">N09902308</strain>
    </source>
</reference>
<dbReference type="Proteomes" id="UP000045842">
    <property type="component" value="Unassembled WGS sequence"/>
</dbReference>
<evidence type="ECO:0000313" key="10">
    <source>
        <dbReference type="EMBL" id="CPA87911.1"/>
    </source>
</evidence>
<reference evidence="11 12" key="3">
    <citation type="submission" date="2015-03" db="EMBL/GenBank/DDBJ databases">
        <authorList>
            <consortium name="Pathogen Informatics"/>
        </authorList>
    </citation>
    <scope>NUCLEOTIDE SEQUENCE [LARGE SCALE GENOMIC DNA]</scope>
    <source>
        <strain evidence="4 19">Bir 185</strain>
        <strain evidence="3 16">C09601061</strain>
        <strain evidence="5 13">D00501624</strain>
        <strain evidence="7 15">G09801536</strain>
        <strain evidence="2 17">G09901357</strain>
        <strain evidence="11">K00500041</strain>
        <strain evidence="8 14">M09401471</strain>
        <strain evidence="12">N09902308</strain>
        <strain evidence="9 18">P00601463</strain>
    </source>
</reference>
<dbReference type="Proteomes" id="UP000048600">
    <property type="component" value="Unassembled WGS sequence"/>
</dbReference>
<evidence type="ECO:0000313" key="6">
    <source>
        <dbReference type="EMBL" id="COV42681.1"/>
    </source>
</evidence>
<gene>
    <name evidence="3" type="ORF">ERS007657_03973</name>
    <name evidence="5" type="ORF">ERS007661_03978</name>
    <name evidence="7" type="ORF">ERS007679_04266</name>
    <name evidence="2" type="ORF">ERS007681_04267</name>
    <name evidence="6" type="ORF">ERS007703_01367</name>
    <name evidence="8" type="ORF">ERS007720_04367</name>
    <name evidence="10" type="ORF">ERS007739_04913</name>
    <name evidence="9" type="ORF">ERS007741_04362</name>
    <name evidence="4" type="ORF">ERS027659_03238</name>
</gene>
<evidence type="ECO:0000313" key="3">
    <source>
        <dbReference type="EMBL" id="CFS09251.1"/>
    </source>
</evidence>
<name>A0A0T9DR44_MYCTX</name>
<dbReference type="EMBL" id="CNFT01000905">
    <property type="protein sequence ID" value="CKS53704.1"/>
    <property type="molecule type" value="Genomic_DNA"/>
</dbReference>
<evidence type="ECO:0000313" key="16">
    <source>
        <dbReference type="Proteomes" id="UP000046680"/>
    </source>
</evidence>
<dbReference type="Proteomes" id="UP000044938">
    <property type="component" value="Unassembled WGS sequence"/>
</dbReference>
<dbReference type="Proteomes" id="UP000046680">
    <property type="component" value="Unassembled WGS sequence"/>
</dbReference>
<dbReference type="EMBL" id="CSBK01003398">
    <property type="protein sequence ID" value="CPA87911.1"/>
    <property type="molecule type" value="Genomic_DNA"/>
</dbReference>
<dbReference type="EMBL" id="CQQC01002033">
    <property type="protein sequence ID" value="CNW44452.1"/>
    <property type="molecule type" value="Genomic_DNA"/>
</dbReference>
<dbReference type="AlphaFoldDB" id="A0A0T9DR44"/>
<dbReference type="Proteomes" id="UP000048289">
    <property type="component" value="Unassembled WGS sequence"/>
</dbReference>
<dbReference type="Proteomes" id="UP000039217">
    <property type="component" value="Unassembled WGS sequence"/>
</dbReference>
<evidence type="ECO:0000313" key="15">
    <source>
        <dbReference type="Proteomes" id="UP000045842"/>
    </source>
</evidence>
<proteinExistence type="predicted"/>
<evidence type="ECO:0000313" key="11">
    <source>
        <dbReference type="Proteomes" id="UP000038802"/>
    </source>
</evidence>
<evidence type="ECO:0000313" key="12">
    <source>
        <dbReference type="Proteomes" id="UP000039021"/>
    </source>
</evidence>
<evidence type="ECO:0000313" key="13">
    <source>
        <dbReference type="Proteomes" id="UP000039217"/>
    </source>
</evidence>
<evidence type="ECO:0000313" key="2">
    <source>
        <dbReference type="EMBL" id="CFE47043.1"/>
    </source>
</evidence>